<dbReference type="EMBL" id="QTSX02003598">
    <property type="protein sequence ID" value="KAJ9069982.1"/>
    <property type="molecule type" value="Genomic_DNA"/>
</dbReference>
<proteinExistence type="predicted"/>
<evidence type="ECO:0000313" key="2">
    <source>
        <dbReference type="Proteomes" id="UP001165960"/>
    </source>
</evidence>
<protein>
    <submittedName>
        <fullName evidence="1">Uncharacterized protein</fullName>
    </submittedName>
</protein>
<keyword evidence="2" id="KW-1185">Reference proteome</keyword>
<gene>
    <name evidence="1" type="ORF">DSO57_1013091</name>
</gene>
<sequence>MVQEVLDYKGLGSNWISVVTNHVQGAKEVMSSLIQQMEQINLAIASNPNNQVASTEDAKMLHKDILELFDHYKNLEKEIKEIHLDNTLLYRDLNTLQSKLEEGQKSSQVHTAIPEAQKAINEVLFMWLDNCNCKILALEEEIDTLSKENIEIREELKETRESLYSMQDQIDCLLSCLPTPAPQFSLVHFEEPCSLSRIFLRSNAHFSGNGSFHSYENNEDSQRQVP</sequence>
<name>A0ACC2T5Y9_9FUNG</name>
<organism evidence="1 2">
    <name type="scientific">Entomophthora muscae</name>
    <dbReference type="NCBI Taxonomy" id="34485"/>
    <lineage>
        <taxon>Eukaryota</taxon>
        <taxon>Fungi</taxon>
        <taxon>Fungi incertae sedis</taxon>
        <taxon>Zoopagomycota</taxon>
        <taxon>Entomophthoromycotina</taxon>
        <taxon>Entomophthoromycetes</taxon>
        <taxon>Entomophthorales</taxon>
        <taxon>Entomophthoraceae</taxon>
        <taxon>Entomophthora</taxon>
    </lineage>
</organism>
<comment type="caution">
    <text evidence="1">The sequence shown here is derived from an EMBL/GenBank/DDBJ whole genome shotgun (WGS) entry which is preliminary data.</text>
</comment>
<dbReference type="Proteomes" id="UP001165960">
    <property type="component" value="Unassembled WGS sequence"/>
</dbReference>
<evidence type="ECO:0000313" key="1">
    <source>
        <dbReference type="EMBL" id="KAJ9069982.1"/>
    </source>
</evidence>
<accession>A0ACC2T5Y9</accession>
<reference evidence="1" key="1">
    <citation type="submission" date="2022-04" db="EMBL/GenBank/DDBJ databases">
        <title>Genome of the entomopathogenic fungus Entomophthora muscae.</title>
        <authorList>
            <person name="Elya C."/>
            <person name="Lovett B.R."/>
            <person name="Lee E."/>
            <person name="Macias A.M."/>
            <person name="Hajek A.E."/>
            <person name="De Bivort B.L."/>
            <person name="Kasson M.T."/>
            <person name="De Fine Licht H.H."/>
            <person name="Stajich J.E."/>
        </authorList>
    </citation>
    <scope>NUCLEOTIDE SEQUENCE</scope>
    <source>
        <strain evidence="1">Berkeley</strain>
    </source>
</reference>